<dbReference type="GO" id="GO:0005739">
    <property type="term" value="C:mitochondrion"/>
    <property type="evidence" value="ECO:0007669"/>
    <property type="project" value="TreeGrafter"/>
</dbReference>
<proteinExistence type="predicted"/>
<organism evidence="3 4">
    <name type="scientific">Amylocarpus encephaloides</name>
    <dbReference type="NCBI Taxonomy" id="45428"/>
    <lineage>
        <taxon>Eukaryota</taxon>
        <taxon>Fungi</taxon>
        <taxon>Dikarya</taxon>
        <taxon>Ascomycota</taxon>
        <taxon>Pezizomycotina</taxon>
        <taxon>Leotiomycetes</taxon>
        <taxon>Helotiales</taxon>
        <taxon>Helotiales incertae sedis</taxon>
        <taxon>Amylocarpus</taxon>
    </lineage>
</organism>
<dbReference type="OrthoDB" id="1696305at2759"/>
<dbReference type="InterPro" id="IPR050896">
    <property type="entry name" value="Mito_lipid_metab_GTPase"/>
</dbReference>
<feature type="compositionally biased region" description="Basic residues" evidence="1">
    <location>
        <begin position="704"/>
        <end position="727"/>
    </location>
</feature>
<dbReference type="PANTHER" id="PTHR46434">
    <property type="entry name" value="GENETIC INTERACTOR OF PROHIBITINS 3, MITOCHONDRIAL"/>
    <property type="match status" value="1"/>
</dbReference>
<comment type="caution">
    <text evidence="3">The sequence shown here is derived from an EMBL/GenBank/DDBJ whole genome shotgun (WGS) entry which is preliminary data.</text>
</comment>
<dbReference type="EMBL" id="MU251556">
    <property type="protein sequence ID" value="KAG9232291.1"/>
    <property type="molecule type" value="Genomic_DNA"/>
</dbReference>
<evidence type="ECO:0008006" key="5">
    <source>
        <dbReference type="Google" id="ProtNLM"/>
    </source>
</evidence>
<keyword evidence="2" id="KW-0732">Signal</keyword>
<keyword evidence="4" id="KW-1185">Reference proteome</keyword>
<gene>
    <name evidence="3" type="ORF">BJ875DRAFT_89508</name>
</gene>
<name>A0A9P8C4R6_9HELO</name>
<dbReference type="InterPro" id="IPR027417">
    <property type="entry name" value="P-loop_NTPase"/>
</dbReference>
<sequence>MFLFFLVSTLLCTINVMTSPCVGSVKLLRGFTKPIVADIPVFLCPGLLRTRYNSTSRACSKSTPSPRRHTASQAALLAVGTPRALESQPKSTKDYEFLAQSNLPQQCPGCGALSQTILKDEAGYYNIGRKSVKHFVVVGGVSEAVSPERTVIQAALENAKALTNGAVDLSSLETLPTVPKKAVAVPVCDRCHNLKEHSTGVSIQHPSLHSIQDTIFESPYKYNHVYHVLDAADFPMSLIPGLRRMLHITPQRSLNRRSKTGKFYSGQKTEISFIIQRADLLAHKKEQVDRMMPYLREVLRDSLGRSGRDVRLGNVRCVSARQEWWTKELKEEVYKRGGGGWMVGKVNVGKSQLLHHIFPKGRTSKGKSAVSYTMKGTSKTGLQPPKVTEDAGIETDSAEIVSRLENSKEEWFEPEPLNISGLLPPAAIEVDYPEMPLISSLPGTTASPIRLPFGNGKGELIDLPGLARSELELHVQPQHRASLVMRSRIKPEQQVIKPSQSLLLGGFIRITPTTPDLIFLAYSFMPLEAHVTRTEDKAIPTQLQTREASVENISMSGTGEKITSAGKFYLKWDVTKERSGALTSRNTSKLRTHDLPFRIFSTDILIEGCGWVELVAEVRKRNFESEFQPRTYHTPSEPSRGMEELRRSVELEAVDDLTREPRTDEVDPMWPAVEVFTPEGKFISSRRPMNAWLNVDKKPGKSLVKGRPRKSMKGAKKAAKMRSRVNA</sequence>
<feature type="region of interest" description="Disordered" evidence="1">
    <location>
        <begin position="697"/>
        <end position="727"/>
    </location>
</feature>
<dbReference type="SUPFAM" id="SSF52540">
    <property type="entry name" value="P-loop containing nucleoside triphosphate hydrolases"/>
    <property type="match status" value="1"/>
</dbReference>
<feature type="chain" id="PRO_5040413030" description="G domain-containing protein" evidence="2">
    <location>
        <begin position="19"/>
        <end position="727"/>
    </location>
</feature>
<evidence type="ECO:0000256" key="2">
    <source>
        <dbReference type="SAM" id="SignalP"/>
    </source>
</evidence>
<dbReference type="PANTHER" id="PTHR46434:SF1">
    <property type="entry name" value="GENETIC INTERACTOR OF PROHIBITINS 3, MITOCHONDRIAL"/>
    <property type="match status" value="1"/>
</dbReference>
<protein>
    <recommendedName>
        <fullName evidence="5">G domain-containing protein</fullName>
    </recommendedName>
</protein>
<evidence type="ECO:0000313" key="3">
    <source>
        <dbReference type="EMBL" id="KAG9232291.1"/>
    </source>
</evidence>
<evidence type="ECO:0000313" key="4">
    <source>
        <dbReference type="Proteomes" id="UP000824998"/>
    </source>
</evidence>
<dbReference type="Gene3D" id="3.40.50.300">
    <property type="entry name" value="P-loop containing nucleotide triphosphate hydrolases"/>
    <property type="match status" value="1"/>
</dbReference>
<accession>A0A9P8C4R6</accession>
<dbReference type="AlphaFoldDB" id="A0A9P8C4R6"/>
<evidence type="ECO:0000256" key="1">
    <source>
        <dbReference type="SAM" id="MobiDB-lite"/>
    </source>
</evidence>
<feature type="signal peptide" evidence="2">
    <location>
        <begin position="1"/>
        <end position="18"/>
    </location>
</feature>
<reference evidence="3" key="1">
    <citation type="journal article" date="2021" name="IMA Fungus">
        <title>Genomic characterization of three marine fungi, including Emericellopsis atlantica sp. nov. with signatures of a generalist lifestyle and marine biomass degradation.</title>
        <authorList>
            <person name="Hagestad O.C."/>
            <person name="Hou L."/>
            <person name="Andersen J.H."/>
            <person name="Hansen E.H."/>
            <person name="Altermark B."/>
            <person name="Li C."/>
            <person name="Kuhnert E."/>
            <person name="Cox R.J."/>
            <person name="Crous P.W."/>
            <person name="Spatafora J.W."/>
            <person name="Lail K."/>
            <person name="Amirebrahimi M."/>
            <person name="Lipzen A."/>
            <person name="Pangilinan J."/>
            <person name="Andreopoulos W."/>
            <person name="Hayes R.D."/>
            <person name="Ng V."/>
            <person name="Grigoriev I.V."/>
            <person name="Jackson S.A."/>
            <person name="Sutton T.D.S."/>
            <person name="Dobson A.D.W."/>
            <person name="Rama T."/>
        </authorList>
    </citation>
    <scope>NUCLEOTIDE SEQUENCE</scope>
    <source>
        <strain evidence="3">TRa018bII</strain>
    </source>
</reference>
<dbReference type="Proteomes" id="UP000824998">
    <property type="component" value="Unassembled WGS sequence"/>
</dbReference>